<feature type="region of interest" description="Disordered" evidence="1">
    <location>
        <begin position="1057"/>
        <end position="1082"/>
    </location>
</feature>
<feature type="transmembrane region" description="Helical" evidence="2">
    <location>
        <begin position="28"/>
        <end position="50"/>
    </location>
</feature>
<protein>
    <submittedName>
        <fullName evidence="3">Uncharacterized protein</fullName>
    </submittedName>
</protein>
<dbReference type="EMBL" id="JAEACU010000006">
    <property type="protein sequence ID" value="KAH7525102.1"/>
    <property type="molecule type" value="Genomic_DNA"/>
</dbReference>
<sequence length="2718" mass="300413">MVCKEQKGDDMVSLESTIKNVSPTKSHMLITVLVSMAILLGFLFGSFIYMSRNYGPESKPFLLRLQSIDASNFDISSSPLLAKWNVELGIENRKENLKINVDEVTSLLYYKDHEISCALVMMPFKVLSQKQRSIELHFDRKACGEEQPFLDDGVLNELLEERRKGKIMLTLKMEMEVAFDMLRSSWSWQGRLKLYCPPMEVEFEIGKGEGKLANDTQIPITCTTWLILIEMDFHGMKRQALQSLCKKHGIPANLTNHEMAVRLALLLKENEKPVDNSQPTSSNNLGEIHCEIESNFKIVNQKVSKKVRFSPENETFIFVSSDTESGSDHGNNPKRRLRKRKSVPNLESKKQVQLRKNVKKAEVSAEPLDNSGRVTRSRVQRVVAGDAEMVFSPLAGNKRGRRRVKNVGVNDKPPPIADLGDKDDPREDAKSRGGLIRQRLRSKEVVNEAGEKAGDGDLAVLRKNSRLRGSKNIRNVKASDGVVLLGQIHEDNAIAVEEAKPEQILKRSKRITAKNKGSSSLSKDLGDTGIGRRVTRSRKLDEKDSSLESEAGSLAVEEESQKVLQLEEPAKGSRRKSVAPQNGMVQSESLATKRTERGQPVKGSRKRSRKIDSEGVPKVEPIVGIVTKDEDLLPDGTPWRSRHSIASFKSVATAVGELRTQDHDGKKKPQREAPLESDVNIAKQPRRSSRHASKEVGGIADGVRKVLQTRQSKKQILKEESSVTVHEPVTKKALRRSRPNVSKSNVPELADPKGRSAEKNKPSKARMEIIEEEGSFRKSSMSREEQPVMDIVPECGGSKNDSDLYHRKKVRERSNKKRKEGKSVEHSQLGSAEISALNSDKKEFTYDTLKSEEQVSESMEVEGASIFQQMQDSTAEVVDNEKENIVEEARMENLSLDNKLEGSMGYQSHRSFNTRAESGDGKLVEQVSTEPVEHLSKINNVVSCGIISPASGFSPAYPEDSNGLKTEESLMGKHVNPVSDKVDDLLADNGKANAQEDKIILELDTNGNYEPVQEETIQENHLSELTGSRDSERSSEKFSNEAENIYVLVPYDRNEAEEAVQENHLSELSGSRESERSSEKFSNEAEKICVLVPYERHGIAQVDEYATETADIGVEKVADIQLGIIASDDTAAAPSEPPPQSQDGNQLEALTATHLEIVGRSDAYHVERENCSNNLIEVPDETISSEDISFSKLRGQVCSNERTEEIGTMKEKESSEYGEERTPNEIAATLSHIGEFNFRSSEKRGEVLPERSESCLSCGGKTANKEENVGKAVDDPKLQVISFDAETKDNVDGVNEDDVNDHLVEKELQTMYSFTSMHEEGTNEAVEINSYSPAAVEETEAETIDKCGLEGMSKNGEDKEEHVVSNKVTEMEEAENGAPMLPLYSMGDDTAFSKYEIELSKTNDLAQGASDVTMSSEYEDGGTPNEIVASVSQVGEFNFTSSERQGDVLPDLDKSASIYAKSCLSCDGKTANKEENVGNAVDDPKAQVSSSHAEIKEYVDRVTEDDVDDLLVEKELETMYPFTSMHEVVTKEAVEINSCSLASVDEMEAQRIGKFSPEEMSKNGEDKEELAITNKVTEMEVAENGAPMLPLDSVGDDTAFSKYEIELLKTNGLAQYASDVTMSSEYEDGRTPNEIVATVSQVGEFNFTSSERQGDVLPDMDKSASIYAKSCPSCDGKTANKEENVQKAVSDPKAQVISFDAETKDNVHGVTEDDVNDHLVEKELQTMYPFTSMHKVGTKEAAEIHSCSPAVVEEMEAESIDNCDHEEMSKNGEDSEEHAVTNKVTVKEEAENGMPTLPLDSMWDDTALSKFEIELSKTNRLALGASDVTMSSKYEDGETPNEIVATVSQVGEFNFTSSERQGDVLPDLDKSASIYAKSCLSCDGKTANKEENVGNAVDDPKAQVISSHAEIKENVDGVTEDDVDDHLVEKELETMYPFTSTHEVVTTEAVEINSCSLASVDEMEAQRIGKFGPEEMSKNGEDKELVMTDKMEEAESGTPMLPLDSMVHDTAFSKYEIELSKTNGLALGASDVTMSSEYEDGGTPNKGTPNKIVATVSQVGEFNFGSSEKQGEVLPDMDKSASIYSESCLFCDGKTANKEENVGKAVVDPKAQVISSDAETKENVDGVTEDDVTDHLVEKVLLEQNDNGPDLTLRNAHESCIYATDEGDDILDRRIGIENAEDGTKLDEQLISPFGLNNGCLSDEKKSAVKSFSVAPSGRNVPGSSTATFSVQNFSLSCGKEYEFHAYSNRVRNYAEGIEMAYEDKGFGHEKMNPPAQGENELGIDKRVEGQNSNEGINDSTHGFAVENNARTSPQVVAEELDGYTDVLKLASQMDSDDDLDLNNLFNSNSTNSKRNSKETGKEIDLHDLDNVAISSCQSNEFSDCGNNASILKPEMNVECSAVSPATASTTENKALEIAAEMTLFTSYELNLFSEDRERDEFEEADVRTLEDKLINKNNEEVNEGREIVSSIENFEKEQHCDYEQSMVEDKPNLINETNEVSEGREIVGSMASNLELNEGRENVESIGRDCDDEHGMVEEFEIGKQNQLSASDESIYENRSIPKEKGGVPVIKQGLVDCEIHKFECIEFENYTEATQINASNYAASDTSKAECCASDSKKPEIHVNSAVEAVASENPQKLESREDKSPEAKLMERISRSAMPKMKTNKDFSIPRTPKNIHKIYDMKENFPSSKREQVNNMTATKTSVKRRALEDLQKN</sequence>
<proteinExistence type="predicted"/>
<feature type="region of interest" description="Disordered" evidence="1">
    <location>
        <begin position="401"/>
        <end position="434"/>
    </location>
</feature>
<feature type="compositionally biased region" description="Basic and acidic residues" evidence="1">
    <location>
        <begin position="659"/>
        <end position="674"/>
    </location>
</feature>
<feature type="compositionally biased region" description="Basic residues" evidence="1">
    <location>
        <begin position="332"/>
        <end position="342"/>
    </location>
</feature>
<feature type="region of interest" description="Disordered" evidence="1">
    <location>
        <begin position="2692"/>
        <end position="2718"/>
    </location>
</feature>
<organism evidence="3 4">
    <name type="scientific">Ziziphus jujuba var. spinosa</name>
    <dbReference type="NCBI Taxonomy" id="714518"/>
    <lineage>
        <taxon>Eukaryota</taxon>
        <taxon>Viridiplantae</taxon>
        <taxon>Streptophyta</taxon>
        <taxon>Embryophyta</taxon>
        <taxon>Tracheophyta</taxon>
        <taxon>Spermatophyta</taxon>
        <taxon>Magnoliopsida</taxon>
        <taxon>eudicotyledons</taxon>
        <taxon>Gunneridae</taxon>
        <taxon>Pentapetalae</taxon>
        <taxon>rosids</taxon>
        <taxon>fabids</taxon>
        <taxon>Rosales</taxon>
        <taxon>Rhamnaceae</taxon>
        <taxon>Paliureae</taxon>
        <taxon>Ziziphus</taxon>
    </lineage>
</organism>
<evidence type="ECO:0000313" key="4">
    <source>
        <dbReference type="Proteomes" id="UP000813462"/>
    </source>
</evidence>
<feature type="compositionally biased region" description="Basic residues" evidence="1">
    <location>
        <begin position="806"/>
        <end position="820"/>
    </location>
</feature>
<accession>A0A978VB17</accession>
<feature type="region of interest" description="Disordered" evidence="1">
    <location>
        <begin position="320"/>
        <end position="374"/>
    </location>
</feature>
<evidence type="ECO:0000256" key="2">
    <source>
        <dbReference type="SAM" id="Phobius"/>
    </source>
</evidence>
<feature type="compositionally biased region" description="Polar residues" evidence="1">
    <location>
        <begin position="320"/>
        <end position="330"/>
    </location>
</feature>
<feature type="compositionally biased region" description="Basic and acidic residues" evidence="1">
    <location>
        <begin position="839"/>
        <end position="853"/>
    </location>
</feature>
<dbReference type="Proteomes" id="UP000813462">
    <property type="component" value="Unassembled WGS sequence"/>
</dbReference>
<feature type="compositionally biased region" description="Basic and acidic residues" evidence="1">
    <location>
        <begin position="419"/>
        <end position="431"/>
    </location>
</feature>
<gene>
    <name evidence="3" type="ORF">FEM48_Zijuj06G0189400</name>
</gene>
<feature type="compositionally biased region" description="Polar residues" evidence="1">
    <location>
        <begin position="579"/>
        <end position="590"/>
    </location>
</feature>
<feature type="compositionally biased region" description="Basic and acidic residues" evidence="1">
    <location>
        <begin position="1027"/>
        <end position="1039"/>
    </location>
</feature>
<feature type="compositionally biased region" description="Basic and acidic residues" evidence="1">
    <location>
        <begin position="750"/>
        <end position="769"/>
    </location>
</feature>
<feature type="region of interest" description="Disordered" evidence="1">
    <location>
        <begin position="507"/>
        <end position="615"/>
    </location>
</feature>
<name>A0A978VB17_ZIZJJ</name>
<feature type="region of interest" description="Disordered" evidence="1">
    <location>
        <begin position="2339"/>
        <end position="2362"/>
    </location>
</feature>
<feature type="region of interest" description="Disordered" evidence="1">
    <location>
        <begin position="658"/>
        <end position="857"/>
    </location>
</feature>
<keyword evidence="2" id="KW-1133">Transmembrane helix</keyword>
<reference evidence="3" key="1">
    <citation type="journal article" date="2021" name="Front. Plant Sci.">
        <title>Chromosome-Scale Genome Assembly for Chinese Sour Jujube and Insights Into Its Genome Evolution and Domestication Signature.</title>
        <authorList>
            <person name="Shen L.-Y."/>
            <person name="Luo H."/>
            <person name="Wang X.-L."/>
            <person name="Wang X.-M."/>
            <person name="Qiu X.-J."/>
            <person name="Liu H."/>
            <person name="Zhou S.-S."/>
            <person name="Jia K.-H."/>
            <person name="Nie S."/>
            <person name="Bao Y.-T."/>
            <person name="Zhang R.-G."/>
            <person name="Yun Q.-Z."/>
            <person name="Chai Y.-H."/>
            <person name="Lu J.-Y."/>
            <person name="Li Y."/>
            <person name="Zhao S.-W."/>
            <person name="Mao J.-F."/>
            <person name="Jia S.-G."/>
            <person name="Mao Y.-M."/>
        </authorList>
    </citation>
    <scope>NUCLEOTIDE SEQUENCE</scope>
    <source>
        <strain evidence="3">AT0</strain>
        <tissue evidence="3">Leaf</tissue>
    </source>
</reference>
<keyword evidence="2" id="KW-0472">Membrane</keyword>
<comment type="caution">
    <text evidence="3">The sequence shown here is derived from an EMBL/GenBank/DDBJ whole genome shotgun (WGS) entry which is preliminary data.</text>
</comment>
<feature type="compositionally biased region" description="Low complexity" evidence="1">
    <location>
        <begin position="2342"/>
        <end position="2354"/>
    </location>
</feature>
<feature type="region of interest" description="Disordered" evidence="1">
    <location>
        <begin position="1015"/>
        <end position="1039"/>
    </location>
</feature>
<keyword evidence="2" id="KW-0812">Transmembrane</keyword>
<evidence type="ECO:0000313" key="3">
    <source>
        <dbReference type="EMBL" id="KAH7525102.1"/>
    </source>
</evidence>
<feature type="compositionally biased region" description="Basic and acidic residues" evidence="1">
    <location>
        <begin position="1070"/>
        <end position="1082"/>
    </location>
</feature>
<evidence type="ECO:0000256" key="1">
    <source>
        <dbReference type="SAM" id="MobiDB-lite"/>
    </source>
</evidence>